<feature type="compositionally biased region" description="Low complexity" evidence="9">
    <location>
        <begin position="385"/>
        <end position="398"/>
    </location>
</feature>
<dbReference type="InterPro" id="IPR037009">
    <property type="entry name" value="mRNA_triPase_Cet1_sf"/>
</dbReference>
<keyword evidence="4 8" id="KW-0507">mRNA processing</keyword>
<dbReference type="Gene3D" id="3.20.100.10">
    <property type="entry name" value="mRNA triphosphatase Cet1-like"/>
    <property type="match status" value="1"/>
</dbReference>
<evidence type="ECO:0000256" key="2">
    <source>
        <dbReference type="ARBA" id="ARBA00004123"/>
    </source>
</evidence>
<feature type="region of interest" description="Disordered" evidence="9">
    <location>
        <begin position="384"/>
        <end position="407"/>
    </location>
</feature>
<evidence type="ECO:0000256" key="8">
    <source>
        <dbReference type="RuleBase" id="RU367053"/>
    </source>
</evidence>
<dbReference type="SUPFAM" id="SSF55154">
    <property type="entry name" value="CYTH-like phosphatases"/>
    <property type="match status" value="1"/>
</dbReference>
<comment type="cofactor">
    <cofactor evidence="1 8">
        <name>Mg(2+)</name>
        <dbReference type="ChEBI" id="CHEBI:18420"/>
    </cofactor>
</comment>
<evidence type="ECO:0000256" key="4">
    <source>
        <dbReference type="ARBA" id="ARBA00022664"/>
    </source>
</evidence>
<evidence type="ECO:0000256" key="9">
    <source>
        <dbReference type="SAM" id="MobiDB-lite"/>
    </source>
</evidence>
<gene>
    <name evidence="11" type="ORF">KVV02_000444</name>
</gene>
<keyword evidence="6 8" id="KW-0539">Nucleus</keyword>
<comment type="subcellular location">
    <subcellularLocation>
        <location evidence="2 8">Nucleus</location>
    </subcellularLocation>
</comment>
<sequence>MSEQDTRKRPLEGQASQASQADETQPPVSAAAGSDSPSSKKPRLENQDSDISNPAPREGAMAQVRASESIPQEAPPNGVRPSVESRPQQRPPQQHQQLQRPPTRKDHAFFGTDVLDDVVRTIGDFLFEHCNNAHVEIEAKLGVLIDKSTGRRIQMPVRNEVVLSSQGRSSNWYRFSSDMTLEQHAHFNAILNNRLVQLQRIEPKERHERYEHTYEIDQFFASAQGKTRVTKDQKTNQVVPNGIVQKDRIADIDVFSPRNPFDFRVSVNIEVPVPLPQGVPQFERRKDRVSYRHNNFKIDLTQVKTANAPNANQHAHNFSQMRPQPNSNALDVTHELEVEFVNPGELVREREIRISSGGKQPDRFMEIVGHFINNVRGLMVRGNIQQHQPQQHQQQHHPSTYSQQRPH</sequence>
<comment type="catalytic activity">
    <reaction evidence="7">
        <text>a 5'-end triphospho-ribonucleoside in mRNA + H2O = a 5'-end diphospho-ribonucleoside in mRNA + phosphate + H(+)</text>
        <dbReference type="Rhea" id="RHEA:67004"/>
        <dbReference type="Rhea" id="RHEA-COMP:17164"/>
        <dbReference type="Rhea" id="RHEA-COMP:17165"/>
        <dbReference type="ChEBI" id="CHEBI:15377"/>
        <dbReference type="ChEBI" id="CHEBI:15378"/>
        <dbReference type="ChEBI" id="CHEBI:43474"/>
        <dbReference type="ChEBI" id="CHEBI:167616"/>
        <dbReference type="ChEBI" id="CHEBI:167618"/>
        <dbReference type="EC" id="3.6.1.74"/>
    </reaction>
    <physiologicalReaction direction="left-to-right" evidence="7">
        <dbReference type="Rhea" id="RHEA:67005"/>
    </physiologicalReaction>
</comment>
<evidence type="ECO:0000256" key="5">
    <source>
        <dbReference type="ARBA" id="ARBA00022801"/>
    </source>
</evidence>
<dbReference type="GO" id="GO:0140818">
    <property type="term" value="F:mRNA 5'-triphosphate monophosphatase activity"/>
    <property type="evidence" value="ECO:0007669"/>
    <property type="project" value="UniProtKB-EC"/>
</dbReference>
<comment type="function">
    <text evidence="8">First step of mRNA capping. Converts the 5'-triphosphate end of a nascent mRNA chain into a diphosphate end.</text>
</comment>
<dbReference type="InterPro" id="IPR004206">
    <property type="entry name" value="mRNA_triPase_Cet1"/>
</dbReference>
<dbReference type="GO" id="GO:0004651">
    <property type="term" value="F:polynucleotide 5'-phosphatase activity"/>
    <property type="evidence" value="ECO:0007669"/>
    <property type="project" value="UniProtKB-UniRule"/>
</dbReference>
<dbReference type="EC" id="3.6.1.74" evidence="8"/>
<dbReference type="PANTHER" id="PTHR28118">
    <property type="entry name" value="POLYNUCLEOTIDE 5'-TRIPHOSPHATASE-RELATED"/>
    <property type="match status" value="1"/>
</dbReference>
<dbReference type="PANTHER" id="PTHR28118:SF1">
    <property type="entry name" value="POLYNUCLEOTIDE 5'-TRIPHOSPHATASE CTL1-RELATED"/>
    <property type="match status" value="1"/>
</dbReference>
<evidence type="ECO:0000256" key="1">
    <source>
        <dbReference type="ARBA" id="ARBA00001946"/>
    </source>
</evidence>
<evidence type="ECO:0000259" key="10">
    <source>
        <dbReference type="Pfam" id="PF02940"/>
    </source>
</evidence>
<comment type="similarity">
    <text evidence="3 8">Belongs to the fungal TPase family.</text>
</comment>
<dbReference type="GO" id="GO:0031533">
    <property type="term" value="C:mRNA capping enzyme complex"/>
    <property type="evidence" value="ECO:0007669"/>
    <property type="project" value="UniProtKB-UniRule"/>
</dbReference>
<feature type="compositionally biased region" description="Basic and acidic residues" evidence="9">
    <location>
        <begin position="1"/>
        <end position="11"/>
    </location>
</feature>
<protein>
    <recommendedName>
        <fullName evidence="8">mRNA-capping enzyme subunit beta</fullName>
        <ecNumber evidence="8">3.6.1.74</ecNumber>
    </recommendedName>
    <alternativeName>
        <fullName evidence="8">mRNA 5'-phosphatase</fullName>
    </alternativeName>
    <alternativeName>
        <fullName evidence="8">mRNA 5'-triphosphate monophosphatase</fullName>
    </alternativeName>
</protein>
<dbReference type="AlphaFoldDB" id="A0A9P8D2W1"/>
<evidence type="ECO:0000256" key="3">
    <source>
        <dbReference type="ARBA" id="ARBA00006345"/>
    </source>
</evidence>
<feature type="compositionally biased region" description="Low complexity" evidence="9">
    <location>
        <begin position="86"/>
        <end position="101"/>
    </location>
</feature>
<comment type="caution">
    <text evidence="11">The sequence shown here is derived from an EMBL/GenBank/DDBJ whole genome shotgun (WGS) entry which is preliminary data.</text>
</comment>
<evidence type="ECO:0000256" key="7">
    <source>
        <dbReference type="ARBA" id="ARBA00047740"/>
    </source>
</evidence>
<dbReference type="Proteomes" id="UP000717515">
    <property type="component" value="Unassembled WGS sequence"/>
</dbReference>
<accession>A0A9P8D2W1</accession>
<keyword evidence="5 8" id="KW-0378">Hydrolase</keyword>
<comment type="subunit">
    <text evidence="8">Heterodimer. The mRNA-capping enzyme is composed of two separate chains alpha and beta, respectively a mRNA guanylyltransferase and an mRNA 5'-triphosphate monophosphatase.</text>
</comment>
<dbReference type="Pfam" id="PF02940">
    <property type="entry name" value="mRNA_triPase"/>
    <property type="match status" value="1"/>
</dbReference>
<dbReference type="InterPro" id="IPR033469">
    <property type="entry name" value="CYTH-like_dom_sf"/>
</dbReference>
<evidence type="ECO:0000313" key="12">
    <source>
        <dbReference type="Proteomes" id="UP000717515"/>
    </source>
</evidence>
<reference evidence="11" key="1">
    <citation type="submission" date="2021-07" db="EMBL/GenBank/DDBJ databases">
        <title>Draft genome of Mortierella alpina, strain LL118, isolated from an aspen leaf litter sample.</title>
        <authorList>
            <person name="Yang S."/>
            <person name="Vinatzer B.A."/>
        </authorList>
    </citation>
    <scope>NUCLEOTIDE SEQUENCE</scope>
    <source>
        <strain evidence="11">LL118</strain>
    </source>
</reference>
<feature type="compositionally biased region" description="Polar residues" evidence="9">
    <location>
        <begin position="14"/>
        <end position="27"/>
    </location>
</feature>
<dbReference type="InterPro" id="IPR040343">
    <property type="entry name" value="Cet1/Ctl1"/>
</dbReference>
<proteinExistence type="inferred from homology"/>
<organism evidence="11 12">
    <name type="scientific">Mortierella alpina</name>
    <name type="common">Oleaginous fungus</name>
    <name type="synonym">Mortierella renispora</name>
    <dbReference type="NCBI Taxonomy" id="64518"/>
    <lineage>
        <taxon>Eukaryota</taxon>
        <taxon>Fungi</taxon>
        <taxon>Fungi incertae sedis</taxon>
        <taxon>Mucoromycota</taxon>
        <taxon>Mortierellomycotina</taxon>
        <taxon>Mortierellomycetes</taxon>
        <taxon>Mortierellales</taxon>
        <taxon>Mortierellaceae</taxon>
        <taxon>Mortierella</taxon>
    </lineage>
</organism>
<name>A0A9P8D2W1_MORAP</name>
<feature type="region of interest" description="Disordered" evidence="9">
    <location>
        <begin position="1"/>
        <end position="108"/>
    </location>
</feature>
<evidence type="ECO:0000313" key="11">
    <source>
        <dbReference type="EMBL" id="KAG9327495.1"/>
    </source>
</evidence>
<dbReference type="CDD" id="cd07470">
    <property type="entry name" value="CYTH-like_mRNA_RTPase"/>
    <property type="match status" value="1"/>
</dbReference>
<dbReference type="EMBL" id="JAIFTL010000004">
    <property type="protein sequence ID" value="KAG9327495.1"/>
    <property type="molecule type" value="Genomic_DNA"/>
</dbReference>
<keyword evidence="8" id="KW-0506">mRNA capping</keyword>
<evidence type="ECO:0000256" key="6">
    <source>
        <dbReference type="ARBA" id="ARBA00023242"/>
    </source>
</evidence>
<feature type="domain" description="mRNA triphosphatase Cet1-like" evidence="10">
    <location>
        <begin position="116"/>
        <end position="313"/>
    </location>
</feature>
<dbReference type="GO" id="GO:0006370">
    <property type="term" value="P:7-methylguanosine mRNA capping"/>
    <property type="evidence" value="ECO:0007669"/>
    <property type="project" value="UniProtKB-UniRule"/>
</dbReference>